<dbReference type="SUPFAM" id="SSF52540">
    <property type="entry name" value="P-loop containing nucleoside triphosphate hydrolases"/>
    <property type="match status" value="2"/>
</dbReference>
<keyword evidence="1" id="KW-0547">Nucleotide-binding</keyword>
<keyword evidence="2 4" id="KW-0067">ATP-binding</keyword>
<dbReference type="PANTHER" id="PTHR43158">
    <property type="entry name" value="SKFA PEPTIDE EXPORT ATP-BINDING PROTEIN SKFE"/>
    <property type="match status" value="1"/>
</dbReference>
<dbReference type="EMBL" id="JAPMLV010000001">
    <property type="protein sequence ID" value="MCX8301782.1"/>
    <property type="molecule type" value="Genomic_DNA"/>
</dbReference>
<dbReference type="SMART" id="SM00382">
    <property type="entry name" value="AAA"/>
    <property type="match status" value="2"/>
</dbReference>
<dbReference type="GO" id="GO:0005524">
    <property type="term" value="F:ATP binding"/>
    <property type="evidence" value="ECO:0007669"/>
    <property type="project" value="UniProtKB-KW"/>
</dbReference>
<sequence length="490" mass="54759">MSSLHISQGTFRLSDTRTLTIADLTIRAGESWAFVGTNGSGKSALARALAGELNLLKGEYQSTFTRLTRLSFEQLQKLVSDEWQRNNTDLLSPGEDDTGRTTAEIIQDEVKDPARCQRLAERFGITALLNRRFKYLSTGETRKTLLCQALMSEPDLLILDEPFDGLDVQSRAQLASLLASLNQQGYTLVLVLNRFDEIPDFIQHAGVLADCNLTETGEKTALLKQALIAQLAHSEQLDGITLPEPDAPSARHALDPHQPRIVLRDGMVSYDDRPILNRLSWTVNPGEHWQIVGPNGAGKSTLLSLITGDHPQGYSNDLTLFGRRRGSGETIWDIKKHIGYVSSSLHLDYRVSTTVRNVILSGYFDSIGIYQAVSDKQHKLAQQWLDILGMDNRVADAPFHSLSWGQQRLALIVRALVKHPTLLILDEPLQGLDPLNRQLIRRFVDVLISEGETQLLFVSHHAEDAPSCITHRLEFVPDGEQYRYLQSKID</sequence>
<protein>
    <submittedName>
        <fullName evidence="4">Molybdate ABC transporter ATP-binding protein ModF</fullName>
    </submittedName>
</protein>
<gene>
    <name evidence="4" type="primary">modF</name>
    <name evidence="4" type="ORF">OTG14_02290</name>
</gene>
<comment type="caution">
    <text evidence="4">The sequence shown here is derived from an EMBL/GenBank/DDBJ whole genome shotgun (WGS) entry which is preliminary data.</text>
</comment>
<dbReference type="PANTHER" id="PTHR43158:SF2">
    <property type="entry name" value="SKFA PEPTIDE EXPORT ATP-BINDING PROTEIN SKFE"/>
    <property type="match status" value="1"/>
</dbReference>
<evidence type="ECO:0000256" key="2">
    <source>
        <dbReference type="ARBA" id="ARBA00022840"/>
    </source>
</evidence>
<feature type="domain" description="ABC transporter" evidence="3">
    <location>
        <begin position="4"/>
        <end position="235"/>
    </location>
</feature>
<dbReference type="Gene3D" id="3.40.50.300">
    <property type="entry name" value="P-loop containing nucleotide triphosphate hydrolases"/>
    <property type="match status" value="2"/>
</dbReference>
<dbReference type="Pfam" id="PF00005">
    <property type="entry name" value="ABC_tran"/>
    <property type="match status" value="2"/>
</dbReference>
<evidence type="ECO:0000313" key="5">
    <source>
        <dbReference type="Proteomes" id="UP001163211"/>
    </source>
</evidence>
<accession>A0ABT3XA58</accession>
<proteinExistence type="predicted"/>
<evidence type="ECO:0000313" key="4">
    <source>
        <dbReference type="EMBL" id="MCX8301782.1"/>
    </source>
</evidence>
<feature type="domain" description="ABC transporter" evidence="3">
    <location>
        <begin position="261"/>
        <end position="489"/>
    </location>
</feature>
<reference evidence="4" key="1">
    <citation type="submission" date="2022-11" db="EMBL/GenBank/DDBJ databases">
        <title>The draft genomes of two Enterobacter strains.</title>
        <authorList>
            <person name="He Y."/>
            <person name="Wu S."/>
            <person name="Feng Y."/>
            <person name="Zong Z."/>
        </authorList>
    </citation>
    <scope>NUCLEOTIDE SEQUENCE</scope>
    <source>
        <strain evidence="4">155092</strain>
    </source>
</reference>
<name>A0ABT3XA58_9ENTR</name>
<evidence type="ECO:0000259" key="3">
    <source>
        <dbReference type="PROSITE" id="PS50893"/>
    </source>
</evidence>
<dbReference type="InterPro" id="IPR003593">
    <property type="entry name" value="AAA+_ATPase"/>
</dbReference>
<dbReference type="InterPro" id="IPR003439">
    <property type="entry name" value="ABC_transporter-like_ATP-bd"/>
</dbReference>
<dbReference type="PROSITE" id="PS50893">
    <property type="entry name" value="ABC_TRANSPORTER_2"/>
    <property type="match status" value="2"/>
</dbReference>
<dbReference type="Proteomes" id="UP001163211">
    <property type="component" value="Unassembled WGS sequence"/>
</dbReference>
<dbReference type="NCBIfam" id="NF008186">
    <property type="entry name" value="PRK10938.1"/>
    <property type="match status" value="1"/>
</dbReference>
<organism evidence="4 5">
    <name type="scientific">Enterobacter pseudoroggenkampii</name>
    <dbReference type="NCBI Taxonomy" id="2996112"/>
    <lineage>
        <taxon>Bacteria</taxon>
        <taxon>Pseudomonadati</taxon>
        <taxon>Pseudomonadota</taxon>
        <taxon>Gammaproteobacteria</taxon>
        <taxon>Enterobacterales</taxon>
        <taxon>Enterobacteriaceae</taxon>
        <taxon>Enterobacter</taxon>
    </lineage>
</organism>
<evidence type="ECO:0000256" key="1">
    <source>
        <dbReference type="ARBA" id="ARBA00022741"/>
    </source>
</evidence>
<dbReference type="InterPro" id="IPR027417">
    <property type="entry name" value="P-loop_NTPase"/>
</dbReference>
<keyword evidence="5" id="KW-1185">Reference proteome</keyword>
<dbReference type="RefSeq" id="WP_048992113.1">
    <property type="nucleotide sequence ID" value="NZ_CP129025.1"/>
</dbReference>